<dbReference type="RefSeq" id="WP_159357908.1">
    <property type="nucleotide sequence ID" value="NZ_WMFC01000002.1"/>
</dbReference>
<protein>
    <submittedName>
        <fullName evidence="1">Uncharacterized protein</fullName>
    </submittedName>
</protein>
<name>A0A6B1ICX0_9EURY</name>
<accession>A0A6B1ICX0</accession>
<sequence>MTDNWTDVLNPDTPNPGYSGRKLDEYVWIPKPKTALREYRLNLKLCKDVQEERGYFNDELVGEYAVEEGNIYDGKLEPEGYLEKYEEKDVSMKTYVSNIRMFIRIARFLGWITVVPESDSKYLLTDRGEVLTQFRGEFPDASGGLEEEKIVRRSFANLCFYSVNDDPDYWNLKFKTRIFLNMLSFIRDYNFAHHLELAVTAFTLKDERDPRELEEKRNILDGLRSGELTLVDAFEMNDFPLDESTKNGVYDGPKVLLSFARQLGLADSTYISKMENSDEVYSIYEQEYETHPHAGTPRVVYQITAEGEQFLDKYMSRKKIWFDEL</sequence>
<organism evidence="1 2">
    <name type="scientific">Halorubrum distributum</name>
    <dbReference type="NCBI Taxonomy" id="29283"/>
    <lineage>
        <taxon>Archaea</taxon>
        <taxon>Methanobacteriati</taxon>
        <taxon>Methanobacteriota</taxon>
        <taxon>Stenosarchaea group</taxon>
        <taxon>Halobacteria</taxon>
        <taxon>Halobacteriales</taxon>
        <taxon>Haloferacaceae</taxon>
        <taxon>Halorubrum</taxon>
        <taxon>Halorubrum distributum group</taxon>
    </lineage>
</organism>
<evidence type="ECO:0000313" key="1">
    <source>
        <dbReference type="EMBL" id="MYL66613.1"/>
    </source>
</evidence>
<dbReference type="EMBL" id="WMFC01000002">
    <property type="protein sequence ID" value="MYL66613.1"/>
    <property type="molecule type" value="Genomic_DNA"/>
</dbReference>
<evidence type="ECO:0000313" key="2">
    <source>
        <dbReference type="Proteomes" id="UP000452321"/>
    </source>
</evidence>
<proteinExistence type="predicted"/>
<reference evidence="1 2" key="1">
    <citation type="submission" date="2019-11" db="EMBL/GenBank/DDBJ databases">
        <title>Genome sequences of 17 halophilic strains isolated from different environments.</title>
        <authorList>
            <person name="Furrow R.E."/>
        </authorList>
    </citation>
    <scope>NUCLEOTIDE SEQUENCE [LARGE SCALE GENOMIC DNA]</scope>
    <source>
        <strain evidence="1 2">22502_06_Cabo</strain>
    </source>
</reference>
<comment type="caution">
    <text evidence="1">The sequence shown here is derived from an EMBL/GenBank/DDBJ whole genome shotgun (WGS) entry which is preliminary data.</text>
</comment>
<dbReference type="Proteomes" id="UP000452321">
    <property type="component" value="Unassembled WGS sequence"/>
</dbReference>
<dbReference type="AlphaFoldDB" id="A0A6B1ICX0"/>
<gene>
    <name evidence="1" type="ORF">GLW30_02555</name>
</gene>